<dbReference type="FunFam" id="3.30.160.60:FF:000585">
    <property type="entry name" value="zinc finger protein 784"/>
    <property type="match status" value="1"/>
</dbReference>
<evidence type="ECO:0000256" key="11">
    <source>
        <dbReference type="ARBA" id="ARBA00023242"/>
    </source>
</evidence>
<dbReference type="GO" id="GO:0005634">
    <property type="term" value="C:nucleus"/>
    <property type="evidence" value="ECO:0007669"/>
    <property type="project" value="UniProtKB-SubCell"/>
</dbReference>
<comment type="similarity">
    <text evidence="3">Belongs to the krueppel C2H2-type zinc-finger protein family.</text>
</comment>
<keyword evidence="4" id="KW-0479">Metal-binding</keyword>
<evidence type="ECO:0000313" key="16">
    <source>
        <dbReference type="Proteomes" id="UP001295740"/>
    </source>
</evidence>
<dbReference type="PROSITE" id="PS00028">
    <property type="entry name" value="ZINC_FINGER_C2H2_1"/>
    <property type="match status" value="4"/>
</dbReference>
<feature type="domain" description="C2H2-type" evidence="14">
    <location>
        <begin position="326"/>
        <end position="353"/>
    </location>
</feature>
<evidence type="ECO:0000256" key="8">
    <source>
        <dbReference type="ARBA" id="ARBA00023015"/>
    </source>
</evidence>
<comment type="caution">
    <text evidence="15">The sequence shown here is derived from an EMBL/GenBank/DDBJ whole genome shotgun (WGS) entry which is preliminary data.</text>
</comment>
<evidence type="ECO:0000256" key="9">
    <source>
        <dbReference type="ARBA" id="ARBA00023125"/>
    </source>
</evidence>
<keyword evidence="10" id="KW-0804">Transcription</keyword>
<dbReference type="EMBL" id="CAUWAG010000003">
    <property type="protein sequence ID" value="CAJ2501785.1"/>
    <property type="molecule type" value="Genomic_DNA"/>
</dbReference>
<dbReference type="GO" id="GO:0000978">
    <property type="term" value="F:RNA polymerase II cis-regulatory region sequence-specific DNA binding"/>
    <property type="evidence" value="ECO:0007669"/>
    <property type="project" value="TreeGrafter"/>
</dbReference>
<keyword evidence="8" id="KW-0805">Transcription regulation</keyword>
<evidence type="ECO:0000256" key="12">
    <source>
        <dbReference type="PROSITE-ProRule" id="PRU00042"/>
    </source>
</evidence>
<evidence type="ECO:0000256" key="2">
    <source>
        <dbReference type="ARBA" id="ARBA00004123"/>
    </source>
</evidence>
<evidence type="ECO:0000256" key="3">
    <source>
        <dbReference type="ARBA" id="ARBA00006991"/>
    </source>
</evidence>
<feature type="domain" description="C2H2-type" evidence="14">
    <location>
        <begin position="354"/>
        <end position="383"/>
    </location>
</feature>
<feature type="region of interest" description="Disordered" evidence="13">
    <location>
        <begin position="432"/>
        <end position="481"/>
    </location>
</feature>
<sequence length="481" mass="53528">MDESGDPEYASFGLHAPANLADRDQLYHPFWAYSDTVAPSNLSLHDAYHPSHDDRCIDLCRVASAPQRQQPGAYPPSHNQRARNVTTSPSYGSGLFAVPSHIAYIPPWNCVFPEEQDIFTPHHLNHGYANPTTQGFTKDDLGTLADHVPDDCLEPAVHKPCNHTPTEHVVAHALSNMGAPGVSNAQNQTALQQPFSSLEITAQPTANHQVFATPTEPDRDLASSPFIITQPACSKEVSQEIDGPTGLPCQWLVDSADSATEKKPCGHILENVGELQTHIEKDHVSQMSGNYPCMWKGCTRQENGQPFTARGKLNRHVNTHSAYKPYECVECHQGFSAQQALDQHIRIHTGDMPYKCPYHDCGKKFKQKSALTMHQRTHTQEKPLKCDVCGRCFGESSNLSKHRKIHKAHFNHICSECGRGFIRLDQLKRHEGAHERHKKKLDARSRAQQSTPSAGPTTPEDTPFFASSKDEQFSQSSQMEE</sequence>
<evidence type="ECO:0000256" key="7">
    <source>
        <dbReference type="ARBA" id="ARBA00022833"/>
    </source>
</evidence>
<keyword evidence="7" id="KW-0862">Zinc</keyword>
<dbReference type="InterPro" id="IPR013087">
    <property type="entry name" value="Znf_C2H2_type"/>
</dbReference>
<dbReference type="InterPro" id="IPR050329">
    <property type="entry name" value="GLI_C2H2-zinc-finger"/>
</dbReference>
<dbReference type="PROSITE" id="PS50157">
    <property type="entry name" value="ZINC_FINGER_C2H2_2"/>
    <property type="match status" value="5"/>
</dbReference>
<dbReference type="AlphaFoldDB" id="A0AAI8VBC4"/>
<feature type="domain" description="C2H2-type" evidence="14">
    <location>
        <begin position="296"/>
        <end position="325"/>
    </location>
</feature>
<keyword evidence="6 12" id="KW-0863">Zinc-finger</keyword>
<name>A0AAI8VBC4_9PEZI</name>
<dbReference type="InterPro" id="IPR036236">
    <property type="entry name" value="Znf_C2H2_sf"/>
</dbReference>
<keyword evidence="11" id="KW-0539">Nucleus</keyword>
<dbReference type="FunFam" id="3.30.160.60:FF:000557">
    <property type="entry name" value="zinc finger and SCAN domain-containing protein 29"/>
    <property type="match status" value="1"/>
</dbReference>
<keyword evidence="16" id="KW-1185">Reference proteome</keyword>
<feature type="domain" description="C2H2-type" evidence="14">
    <location>
        <begin position="412"/>
        <end position="439"/>
    </location>
</feature>
<evidence type="ECO:0000256" key="5">
    <source>
        <dbReference type="ARBA" id="ARBA00022737"/>
    </source>
</evidence>
<comment type="function">
    <text evidence="1">May be involved in transcriptional regulation.</text>
</comment>
<keyword evidence="9" id="KW-0238">DNA-binding</keyword>
<dbReference type="GO" id="GO:0000981">
    <property type="term" value="F:DNA-binding transcription factor activity, RNA polymerase II-specific"/>
    <property type="evidence" value="ECO:0007669"/>
    <property type="project" value="TreeGrafter"/>
</dbReference>
<dbReference type="Proteomes" id="UP001295740">
    <property type="component" value="Unassembled WGS sequence"/>
</dbReference>
<evidence type="ECO:0000259" key="14">
    <source>
        <dbReference type="PROSITE" id="PS50157"/>
    </source>
</evidence>
<evidence type="ECO:0000256" key="10">
    <source>
        <dbReference type="ARBA" id="ARBA00023163"/>
    </source>
</evidence>
<gene>
    <name evidence="15" type="ORF">KHLLAP_LOCUS2253</name>
</gene>
<feature type="compositionally biased region" description="Polar residues" evidence="13">
    <location>
        <begin position="446"/>
        <end position="460"/>
    </location>
</feature>
<dbReference type="FunFam" id="3.30.160.60:FF:002343">
    <property type="entry name" value="Zinc finger protein 33A"/>
    <property type="match status" value="1"/>
</dbReference>
<proteinExistence type="inferred from homology"/>
<dbReference type="Pfam" id="PF00096">
    <property type="entry name" value="zf-C2H2"/>
    <property type="match status" value="3"/>
</dbReference>
<feature type="domain" description="C2H2-type" evidence="14">
    <location>
        <begin position="384"/>
        <end position="406"/>
    </location>
</feature>
<evidence type="ECO:0000256" key="6">
    <source>
        <dbReference type="ARBA" id="ARBA00022771"/>
    </source>
</evidence>
<dbReference type="GO" id="GO:0008270">
    <property type="term" value="F:zinc ion binding"/>
    <property type="evidence" value="ECO:0007669"/>
    <property type="project" value="UniProtKB-KW"/>
</dbReference>
<keyword evidence="5" id="KW-0677">Repeat</keyword>
<evidence type="ECO:0000256" key="13">
    <source>
        <dbReference type="SAM" id="MobiDB-lite"/>
    </source>
</evidence>
<organism evidence="15 16">
    <name type="scientific">Anthostomella pinea</name>
    <dbReference type="NCBI Taxonomy" id="933095"/>
    <lineage>
        <taxon>Eukaryota</taxon>
        <taxon>Fungi</taxon>
        <taxon>Dikarya</taxon>
        <taxon>Ascomycota</taxon>
        <taxon>Pezizomycotina</taxon>
        <taxon>Sordariomycetes</taxon>
        <taxon>Xylariomycetidae</taxon>
        <taxon>Xylariales</taxon>
        <taxon>Xylariaceae</taxon>
        <taxon>Anthostomella</taxon>
    </lineage>
</organism>
<protein>
    <submittedName>
        <fullName evidence="15">Uu.00g046380.m01.CDS01</fullName>
    </submittedName>
</protein>
<dbReference type="SUPFAM" id="SSF57667">
    <property type="entry name" value="beta-beta-alpha zinc fingers"/>
    <property type="match status" value="3"/>
</dbReference>
<dbReference type="GO" id="GO:0045944">
    <property type="term" value="P:positive regulation of transcription by RNA polymerase II"/>
    <property type="evidence" value="ECO:0007669"/>
    <property type="project" value="UniProtKB-ARBA"/>
</dbReference>
<accession>A0AAI8VBC4</accession>
<comment type="subcellular location">
    <subcellularLocation>
        <location evidence="2">Nucleus</location>
    </subcellularLocation>
</comment>
<dbReference type="PANTHER" id="PTHR19818:SF139">
    <property type="entry name" value="PAIR-RULE PROTEIN ODD-PAIRED"/>
    <property type="match status" value="1"/>
</dbReference>
<evidence type="ECO:0000313" key="15">
    <source>
        <dbReference type="EMBL" id="CAJ2501785.1"/>
    </source>
</evidence>
<dbReference type="SMART" id="SM00355">
    <property type="entry name" value="ZnF_C2H2"/>
    <property type="match status" value="5"/>
</dbReference>
<evidence type="ECO:0000256" key="4">
    <source>
        <dbReference type="ARBA" id="ARBA00022723"/>
    </source>
</evidence>
<dbReference type="Gene3D" id="3.30.160.60">
    <property type="entry name" value="Classic Zinc Finger"/>
    <property type="match status" value="5"/>
</dbReference>
<reference evidence="15" key="1">
    <citation type="submission" date="2023-10" db="EMBL/GenBank/DDBJ databases">
        <authorList>
            <person name="Hackl T."/>
        </authorList>
    </citation>
    <scope>NUCLEOTIDE SEQUENCE</scope>
</reference>
<evidence type="ECO:0000256" key="1">
    <source>
        <dbReference type="ARBA" id="ARBA00003767"/>
    </source>
</evidence>
<dbReference type="PANTHER" id="PTHR19818">
    <property type="entry name" value="ZINC FINGER PROTEIN ZIC AND GLI"/>
    <property type="match status" value="1"/>
</dbReference>